<comment type="similarity">
    <text evidence="2">Belongs to the multi antimicrobial extrusion (MATE) (TC 2.A.66.1) family.</text>
</comment>
<dbReference type="Proteomes" id="UP000674234">
    <property type="component" value="Unassembled WGS sequence"/>
</dbReference>
<evidence type="ECO:0000256" key="2">
    <source>
        <dbReference type="ARBA" id="ARBA00010199"/>
    </source>
</evidence>
<dbReference type="AlphaFoldDB" id="A0A940WGI6"/>
<comment type="function">
    <text evidence="1">Multidrug efflux pump.</text>
</comment>
<accession>A0A940WGI6</accession>
<feature type="transmembrane region" description="Helical" evidence="6">
    <location>
        <begin position="145"/>
        <end position="163"/>
    </location>
</feature>
<evidence type="ECO:0000313" key="8">
    <source>
        <dbReference type="Proteomes" id="UP000674234"/>
    </source>
</evidence>
<keyword evidence="8" id="KW-1185">Reference proteome</keyword>
<feature type="transmembrane region" description="Helical" evidence="6">
    <location>
        <begin position="202"/>
        <end position="224"/>
    </location>
</feature>
<dbReference type="RefSeq" id="WP_210154040.1">
    <property type="nucleotide sequence ID" value="NZ_JAFCNB010000001.1"/>
</dbReference>
<feature type="transmembrane region" description="Helical" evidence="6">
    <location>
        <begin position="425"/>
        <end position="444"/>
    </location>
</feature>
<evidence type="ECO:0000256" key="4">
    <source>
        <dbReference type="ARBA" id="ARBA00022448"/>
    </source>
</evidence>
<dbReference type="PANTHER" id="PTHR43298:SF2">
    <property type="entry name" value="FMN_FAD EXPORTER YEEO-RELATED"/>
    <property type="match status" value="1"/>
</dbReference>
<dbReference type="InterPro" id="IPR050222">
    <property type="entry name" value="MATE_MdtK"/>
</dbReference>
<feature type="transmembrane region" description="Helical" evidence="6">
    <location>
        <begin position="64"/>
        <end position="81"/>
    </location>
</feature>
<sequence>MTEVTRESVRPEPAGAAPPWGGRREIVRLAAPIVLGEAVGVVVPLIVMALLGRIDEEALYVRSLYMPLAFLFTALQMGFDVSNQVAAALSQGRERPQDVVPVAASMGRAGAVVWGAVTLLVMVAAQPLAALLEVAPEATGEFVSFLRWVCLANLLFLPTSLVASSLRGYGRPRAAAAIILIGATVEIGGVALLGFGTGLGVLALPVAMAAGGTAALAFGTAALVRTPLWRERGPLTWRPEAVEHLTGVGLPVAVSFLVIAVSNLGLLWVLGPFGPHVVSGFAAAATLESLILVPATALGSATAIIMNRLRGAGRHDLLPRVLTAGLAVSLVAYAVLALAVWLPREPLATLLTGSPPVAAETASFLGIVGLTYACMGLTVMTIIAIEQIGGGFIALLLNVPYFLGTVAVGWLVARSLGAHGLYDTIAVLNVMGVVTAPAVAWLFVRRAAGRGDDAEAPAPA</sequence>
<reference evidence="7" key="1">
    <citation type="submission" date="2021-02" db="EMBL/GenBank/DDBJ databases">
        <title>Draft genome sequence of Microbispora sp. RL4-1S isolated from rice leaves in Thailand.</title>
        <authorList>
            <person name="Muangham S."/>
            <person name="Duangmal K."/>
        </authorList>
    </citation>
    <scope>NUCLEOTIDE SEQUENCE</scope>
    <source>
        <strain evidence="7">RL4-1S</strain>
    </source>
</reference>
<evidence type="ECO:0000313" key="7">
    <source>
        <dbReference type="EMBL" id="MBP2702787.1"/>
    </source>
</evidence>
<keyword evidence="6" id="KW-0812">Transmembrane</keyword>
<dbReference type="GO" id="GO:0015297">
    <property type="term" value="F:antiporter activity"/>
    <property type="evidence" value="ECO:0007669"/>
    <property type="project" value="InterPro"/>
</dbReference>
<dbReference type="GO" id="GO:0005886">
    <property type="term" value="C:plasma membrane"/>
    <property type="evidence" value="ECO:0007669"/>
    <property type="project" value="TreeGrafter"/>
</dbReference>
<keyword evidence="4" id="KW-0813">Transport</keyword>
<protein>
    <recommendedName>
        <fullName evidence="3">Probable multidrug resistance protein NorM</fullName>
    </recommendedName>
    <alternativeName>
        <fullName evidence="5">Multidrug-efflux transporter</fullName>
    </alternativeName>
</protein>
<organism evidence="7 8">
    <name type="scientific">Microbispora oryzae</name>
    <dbReference type="NCBI Taxonomy" id="2806554"/>
    <lineage>
        <taxon>Bacteria</taxon>
        <taxon>Bacillati</taxon>
        <taxon>Actinomycetota</taxon>
        <taxon>Actinomycetes</taxon>
        <taxon>Streptosporangiales</taxon>
        <taxon>Streptosporangiaceae</taxon>
        <taxon>Microbispora</taxon>
    </lineage>
</organism>
<feature type="transmembrane region" description="Helical" evidence="6">
    <location>
        <begin position="321"/>
        <end position="342"/>
    </location>
</feature>
<feature type="transmembrane region" description="Helical" evidence="6">
    <location>
        <begin position="362"/>
        <end position="385"/>
    </location>
</feature>
<comment type="caution">
    <text evidence="7">The sequence shown here is derived from an EMBL/GenBank/DDBJ whole genome shotgun (WGS) entry which is preliminary data.</text>
</comment>
<feature type="transmembrane region" description="Helical" evidence="6">
    <location>
        <begin position="175"/>
        <end position="196"/>
    </location>
</feature>
<feature type="transmembrane region" description="Helical" evidence="6">
    <location>
        <begin position="245"/>
        <end position="270"/>
    </location>
</feature>
<feature type="transmembrane region" description="Helical" evidence="6">
    <location>
        <begin position="392"/>
        <end position="413"/>
    </location>
</feature>
<evidence type="ECO:0000256" key="1">
    <source>
        <dbReference type="ARBA" id="ARBA00003408"/>
    </source>
</evidence>
<dbReference type="Pfam" id="PF01554">
    <property type="entry name" value="MatE"/>
    <property type="match status" value="2"/>
</dbReference>
<keyword evidence="6" id="KW-1133">Transmembrane helix</keyword>
<evidence type="ECO:0000256" key="3">
    <source>
        <dbReference type="ARBA" id="ARBA00020268"/>
    </source>
</evidence>
<feature type="transmembrane region" description="Helical" evidence="6">
    <location>
        <begin position="102"/>
        <end position="125"/>
    </location>
</feature>
<name>A0A940WGI6_9ACTN</name>
<dbReference type="GO" id="GO:0042910">
    <property type="term" value="F:xenobiotic transmembrane transporter activity"/>
    <property type="evidence" value="ECO:0007669"/>
    <property type="project" value="InterPro"/>
</dbReference>
<keyword evidence="6" id="KW-0472">Membrane</keyword>
<gene>
    <name evidence="7" type="ORF">JOL79_03090</name>
</gene>
<evidence type="ECO:0000256" key="5">
    <source>
        <dbReference type="ARBA" id="ARBA00031636"/>
    </source>
</evidence>
<dbReference type="EMBL" id="JAFCNB010000001">
    <property type="protein sequence ID" value="MBP2702787.1"/>
    <property type="molecule type" value="Genomic_DNA"/>
</dbReference>
<proteinExistence type="inferred from homology"/>
<feature type="transmembrane region" description="Helical" evidence="6">
    <location>
        <begin position="290"/>
        <end position="309"/>
    </location>
</feature>
<feature type="transmembrane region" description="Helical" evidence="6">
    <location>
        <begin position="29"/>
        <end position="52"/>
    </location>
</feature>
<dbReference type="InterPro" id="IPR002528">
    <property type="entry name" value="MATE_fam"/>
</dbReference>
<evidence type="ECO:0000256" key="6">
    <source>
        <dbReference type="SAM" id="Phobius"/>
    </source>
</evidence>
<dbReference type="PANTHER" id="PTHR43298">
    <property type="entry name" value="MULTIDRUG RESISTANCE PROTEIN NORM-RELATED"/>
    <property type="match status" value="1"/>
</dbReference>